<evidence type="ECO:0000313" key="2">
    <source>
        <dbReference type="EMBL" id="SIQ00616.1"/>
    </source>
</evidence>
<protein>
    <recommendedName>
        <fullName evidence="4">Copper(I)-binding protein</fullName>
    </recommendedName>
</protein>
<accession>A0A1N6P8N1</accession>
<name>A0A1N6P8N1_9GAMM</name>
<keyword evidence="1" id="KW-0732">Signal</keyword>
<dbReference type="InterPro" id="IPR036182">
    <property type="entry name" value="PCuAC_sf"/>
</dbReference>
<dbReference type="Gene3D" id="2.60.40.1890">
    <property type="entry name" value="PCu(A)C copper chaperone"/>
    <property type="match status" value="1"/>
</dbReference>
<proteinExistence type="predicted"/>
<dbReference type="Pfam" id="PF04314">
    <property type="entry name" value="PCuAC"/>
    <property type="match status" value="1"/>
</dbReference>
<sequence length="152" mass="16599">MLLMKIARFAPLLLALGVVAAMPAIAREKTSCMPQVQQGWIRLLPGGMPMHAGFARIDNTCAQPATIVGVKSVSYGDVELHESRNIDGVNRMRQLKELRIAPKEAATLKPGGMHLMLMDPVRPVKPGTRIAVVFTLSDGREMLGEFIARKPD</sequence>
<gene>
    <name evidence="2" type="ORF">SAMN05421546_0525</name>
</gene>
<dbReference type="PANTHER" id="PTHR36302">
    <property type="entry name" value="BLR7088 PROTEIN"/>
    <property type="match status" value="1"/>
</dbReference>
<dbReference type="EMBL" id="FTLW01000001">
    <property type="protein sequence ID" value="SIQ00616.1"/>
    <property type="molecule type" value="Genomic_DNA"/>
</dbReference>
<dbReference type="OrthoDB" id="9796962at2"/>
<reference evidence="3" key="1">
    <citation type="submission" date="2017-01" db="EMBL/GenBank/DDBJ databases">
        <authorList>
            <person name="Varghese N."/>
            <person name="Submissions S."/>
        </authorList>
    </citation>
    <scope>NUCLEOTIDE SEQUENCE [LARGE SCALE GENOMIC DNA]</scope>
    <source>
        <strain evidence="3">UM1</strain>
    </source>
</reference>
<feature type="chain" id="PRO_5012591102" description="Copper(I)-binding protein" evidence="1">
    <location>
        <begin position="21"/>
        <end position="152"/>
    </location>
</feature>
<evidence type="ECO:0000313" key="3">
    <source>
        <dbReference type="Proteomes" id="UP000241788"/>
    </source>
</evidence>
<keyword evidence="3" id="KW-1185">Reference proteome</keyword>
<dbReference type="InterPro" id="IPR007410">
    <property type="entry name" value="LpqE-like"/>
</dbReference>
<feature type="signal peptide" evidence="1">
    <location>
        <begin position="1"/>
        <end position="20"/>
    </location>
</feature>
<evidence type="ECO:0008006" key="4">
    <source>
        <dbReference type="Google" id="ProtNLM"/>
    </source>
</evidence>
<dbReference type="SUPFAM" id="SSF110087">
    <property type="entry name" value="DR1885-like metal-binding protein"/>
    <property type="match status" value="1"/>
</dbReference>
<dbReference type="Proteomes" id="UP000241788">
    <property type="component" value="Unassembled WGS sequence"/>
</dbReference>
<dbReference type="InterPro" id="IPR058248">
    <property type="entry name" value="Lxx211020-like"/>
</dbReference>
<dbReference type="AlphaFoldDB" id="A0A1N6P8N1"/>
<dbReference type="PANTHER" id="PTHR36302:SF1">
    <property type="entry name" value="COPPER CHAPERONE PCU(A)C"/>
    <property type="match status" value="1"/>
</dbReference>
<evidence type="ECO:0000256" key="1">
    <source>
        <dbReference type="SAM" id="SignalP"/>
    </source>
</evidence>
<dbReference type="STRING" id="1604334.SAMN05421546_0525"/>
<organism evidence="2 3">
    <name type="scientific">Solilutibacter tolerans</name>
    <dbReference type="NCBI Taxonomy" id="1604334"/>
    <lineage>
        <taxon>Bacteria</taxon>
        <taxon>Pseudomonadati</taxon>
        <taxon>Pseudomonadota</taxon>
        <taxon>Gammaproteobacteria</taxon>
        <taxon>Lysobacterales</taxon>
        <taxon>Lysobacteraceae</taxon>
        <taxon>Solilutibacter</taxon>
    </lineage>
</organism>